<sequence>MDVTDYSVSMFDHCPFLKSSILHGSTGWTVYEIGAGADRCAVEAELFHAGVQAAEWIRPLMGRPHGALVCENLVITGALPEAEHRELMAWPHWALKHLYGPVGVMFGKFAQGAHERDRFGRNIPPPPFSFLPVRAAVRARDSYFLSDTPDLARAVAVADDDGRDVFQHIPCDWKAVRAWATSLPVPLRQ</sequence>
<accession>A0ABN1W175</accession>
<keyword evidence="2" id="KW-1185">Reference proteome</keyword>
<evidence type="ECO:0000313" key="2">
    <source>
        <dbReference type="Proteomes" id="UP001500037"/>
    </source>
</evidence>
<evidence type="ECO:0000313" key="1">
    <source>
        <dbReference type="EMBL" id="GAA1230772.1"/>
    </source>
</evidence>
<gene>
    <name evidence="1" type="ORF">GCM10009665_21460</name>
</gene>
<name>A0ABN1W175_9ACTN</name>
<organism evidence="1 2">
    <name type="scientific">Kitasatospora nipponensis</name>
    <dbReference type="NCBI Taxonomy" id="258049"/>
    <lineage>
        <taxon>Bacteria</taxon>
        <taxon>Bacillati</taxon>
        <taxon>Actinomycetota</taxon>
        <taxon>Actinomycetes</taxon>
        <taxon>Kitasatosporales</taxon>
        <taxon>Streptomycetaceae</taxon>
        <taxon>Kitasatospora</taxon>
    </lineage>
</organism>
<dbReference type="Proteomes" id="UP001500037">
    <property type="component" value="Unassembled WGS sequence"/>
</dbReference>
<proteinExistence type="predicted"/>
<protein>
    <submittedName>
        <fullName evidence="1">Uncharacterized protein</fullName>
    </submittedName>
</protein>
<dbReference type="RefSeq" id="WP_344441086.1">
    <property type="nucleotide sequence ID" value="NZ_BAAALF010000027.1"/>
</dbReference>
<reference evidence="1 2" key="1">
    <citation type="journal article" date="2019" name="Int. J. Syst. Evol. Microbiol.">
        <title>The Global Catalogue of Microorganisms (GCM) 10K type strain sequencing project: providing services to taxonomists for standard genome sequencing and annotation.</title>
        <authorList>
            <consortium name="The Broad Institute Genomics Platform"/>
            <consortium name="The Broad Institute Genome Sequencing Center for Infectious Disease"/>
            <person name="Wu L."/>
            <person name="Ma J."/>
        </authorList>
    </citation>
    <scope>NUCLEOTIDE SEQUENCE [LARGE SCALE GENOMIC DNA]</scope>
    <source>
        <strain evidence="1 2">JCM 13004</strain>
    </source>
</reference>
<dbReference type="EMBL" id="BAAALF010000027">
    <property type="protein sequence ID" value="GAA1230772.1"/>
    <property type="molecule type" value="Genomic_DNA"/>
</dbReference>
<comment type="caution">
    <text evidence="1">The sequence shown here is derived from an EMBL/GenBank/DDBJ whole genome shotgun (WGS) entry which is preliminary data.</text>
</comment>